<protein>
    <recommendedName>
        <fullName evidence="2">Phosphoribosyltransferase domain-containing protein</fullName>
    </recommendedName>
</protein>
<dbReference type="PANTHER" id="PTHR47505">
    <property type="entry name" value="DNA UTILIZATION PROTEIN YHGH"/>
    <property type="match status" value="1"/>
</dbReference>
<reference evidence="3 4" key="1">
    <citation type="submission" date="2015-08" db="EMBL/GenBank/DDBJ databases">
        <title>Enterococcus genome sequence.</title>
        <authorList>
            <person name="Acedo J.Z."/>
            <person name="Vederas J.C."/>
        </authorList>
    </citation>
    <scope>NUCLEOTIDE SEQUENCE [LARGE SCALE GENOMIC DNA]</scope>
    <source>
        <strain evidence="3 4">49</strain>
    </source>
</reference>
<organism evidence="3 4">
    <name type="scientific">Enterococcus canintestini</name>
    <dbReference type="NCBI Taxonomy" id="317010"/>
    <lineage>
        <taxon>Bacteria</taxon>
        <taxon>Bacillati</taxon>
        <taxon>Bacillota</taxon>
        <taxon>Bacilli</taxon>
        <taxon>Lactobacillales</taxon>
        <taxon>Enterococcaceae</taxon>
        <taxon>Enterococcus</taxon>
    </lineage>
</organism>
<feature type="domain" description="Phosphoribosyltransferase" evidence="2">
    <location>
        <begin position="175"/>
        <end position="225"/>
    </location>
</feature>
<gene>
    <name evidence="3" type="ORF">AKL21_11385</name>
</gene>
<proteinExistence type="inferred from homology"/>
<dbReference type="RefSeq" id="WP_095007090.1">
    <property type="nucleotide sequence ID" value="NZ_LHUG01000013.1"/>
</dbReference>
<dbReference type="SUPFAM" id="SSF53271">
    <property type="entry name" value="PRTase-like"/>
    <property type="match status" value="1"/>
</dbReference>
<comment type="caution">
    <text evidence="3">The sequence shown here is derived from an EMBL/GenBank/DDBJ whole genome shotgun (WGS) entry which is preliminary data.</text>
</comment>
<evidence type="ECO:0000313" key="4">
    <source>
        <dbReference type="Proteomes" id="UP000216797"/>
    </source>
</evidence>
<dbReference type="CDD" id="cd06223">
    <property type="entry name" value="PRTases_typeI"/>
    <property type="match status" value="1"/>
</dbReference>
<name>A0A267HNU1_9ENTE</name>
<evidence type="ECO:0000259" key="2">
    <source>
        <dbReference type="Pfam" id="PF00156"/>
    </source>
</evidence>
<dbReference type="EMBL" id="LHUG01000013">
    <property type="protein sequence ID" value="PAA99906.1"/>
    <property type="molecule type" value="Genomic_DNA"/>
</dbReference>
<dbReference type="InterPro" id="IPR000836">
    <property type="entry name" value="PRTase_dom"/>
</dbReference>
<dbReference type="Proteomes" id="UP000216797">
    <property type="component" value="Unassembled WGS sequence"/>
</dbReference>
<sequence length="226" mass="26537">MKCSNCGQKILRNLLIQEIIFPWLIPTWEICQTCQSAFQKIEIKKACPGCMRPNCDSLCFDCQRWREIYPQFILQHQALYHYNAAFQDWLYRYKFGGDYNLAWTFAKPIKEKLKKYRSFTIVPLPLSKARQKERGFNQVEAFLKAANISYQNLLMRQHHDTPQSLKTRQERLALQQPYQIALNQSVSGKKIVLVDDVYTTGRTIYHGVELLSQFGVKEVVTFTLAR</sequence>
<dbReference type="AlphaFoldDB" id="A0A267HNU1"/>
<dbReference type="Gene3D" id="3.40.50.2020">
    <property type="match status" value="1"/>
</dbReference>
<dbReference type="PANTHER" id="PTHR47505:SF1">
    <property type="entry name" value="DNA UTILIZATION PROTEIN YHGH"/>
    <property type="match status" value="1"/>
</dbReference>
<comment type="similarity">
    <text evidence="1">Belongs to the ComF/GntX family.</text>
</comment>
<dbReference type="InterPro" id="IPR051910">
    <property type="entry name" value="ComF/GntX_DNA_util-trans"/>
</dbReference>
<dbReference type="Pfam" id="PF00156">
    <property type="entry name" value="Pribosyltran"/>
    <property type="match status" value="1"/>
</dbReference>
<evidence type="ECO:0000256" key="1">
    <source>
        <dbReference type="ARBA" id="ARBA00008007"/>
    </source>
</evidence>
<evidence type="ECO:0000313" key="3">
    <source>
        <dbReference type="EMBL" id="PAA99906.1"/>
    </source>
</evidence>
<keyword evidence="4" id="KW-1185">Reference proteome</keyword>
<accession>A0A267HNU1</accession>
<dbReference type="InterPro" id="IPR029057">
    <property type="entry name" value="PRTase-like"/>
</dbReference>